<dbReference type="Proteomes" id="UP000000763">
    <property type="component" value="Chromosome 10"/>
</dbReference>
<reference evidence="3" key="2">
    <citation type="journal article" date="2008" name="Nucleic Acids Res.">
        <title>The rice annotation project database (RAP-DB): 2008 update.</title>
        <authorList>
            <consortium name="The rice annotation project (RAP)"/>
        </authorList>
    </citation>
    <scope>GENOME REANNOTATION</scope>
    <source>
        <strain evidence="3">cv. Nipponbare</strain>
    </source>
</reference>
<name>A0A5S6R7U7_ORYSJ</name>
<accession>A0A5S6R7U7</accession>
<evidence type="ECO:0000313" key="2">
    <source>
        <dbReference type="EMBL" id="AAM01046.1"/>
    </source>
</evidence>
<organism evidence="2 3">
    <name type="scientific">Oryza sativa subsp. japonica</name>
    <name type="common">Rice</name>
    <dbReference type="NCBI Taxonomy" id="39947"/>
    <lineage>
        <taxon>Eukaryota</taxon>
        <taxon>Viridiplantae</taxon>
        <taxon>Streptophyta</taxon>
        <taxon>Embryophyta</taxon>
        <taxon>Tracheophyta</taxon>
        <taxon>Spermatophyta</taxon>
        <taxon>Magnoliopsida</taxon>
        <taxon>Liliopsida</taxon>
        <taxon>Poales</taxon>
        <taxon>Poaceae</taxon>
        <taxon>BOP clade</taxon>
        <taxon>Oryzoideae</taxon>
        <taxon>Oryzeae</taxon>
        <taxon>Oryzinae</taxon>
        <taxon>Oryza</taxon>
        <taxon>Oryza sativa</taxon>
    </lineage>
</organism>
<dbReference type="EMBL" id="AC091735">
    <property type="protein sequence ID" value="AAM01046.1"/>
    <property type="molecule type" value="Genomic_DNA"/>
</dbReference>
<evidence type="ECO:0000256" key="1">
    <source>
        <dbReference type="SAM" id="Coils"/>
    </source>
</evidence>
<feature type="coiled-coil region" evidence="1">
    <location>
        <begin position="83"/>
        <end position="117"/>
    </location>
</feature>
<dbReference type="AlphaFoldDB" id="A0A5S6R7U7"/>
<keyword evidence="1" id="KW-0175">Coiled coil</keyword>
<gene>
    <name evidence="2" type="ORF">OSJNBa0082N11.19</name>
</gene>
<proteinExistence type="predicted"/>
<evidence type="ECO:0000313" key="3">
    <source>
        <dbReference type="Proteomes" id="UP000000763"/>
    </source>
</evidence>
<sequence>MAEERESFESQWAPSNVTEENLKEMVVHGVLPAKEIIGWRPAYGEAFPTPNTHEVVETWNSLPMGDETAQALTLLNRIMKLKEQVQAAKIAELKKRIETLEKDKGSLIKERESAIKDVEDRKIKSQAQFDILVNKIKNLEGARDEVAKATMHLIQAMFYNNNGPSTIDLVEVFDKLRAAPDTCFKNIKEAGSMGASMALAMTKSLYPKIDIDAIDGFAEETSEEDAL</sequence>
<protein>
    <submittedName>
        <fullName evidence="2">Retroelement</fullName>
    </submittedName>
</protein>
<reference evidence="3" key="1">
    <citation type="journal article" date="2005" name="Nature">
        <title>The map-based sequence of the rice genome.</title>
        <authorList>
            <consortium name="International rice genome sequencing project (IRGSP)"/>
            <person name="Matsumoto T."/>
            <person name="Wu J."/>
            <person name="Kanamori H."/>
            <person name="Katayose Y."/>
            <person name="Fujisawa M."/>
            <person name="Namiki N."/>
            <person name="Mizuno H."/>
            <person name="Yamamoto K."/>
            <person name="Antonio B.A."/>
            <person name="Baba T."/>
            <person name="Sakata K."/>
            <person name="Nagamura Y."/>
            <person name="Aoki H."/>
            <person name="Arikawa K."/>
            <person name="Arita K."/>
            <person name="Bito T."/>
            <person name="Chiden Y."/>
            <person name="Fujitsuka N."/>
            <person name="Fukunaka R."/>
            <person name="Hamada M."/>
            <person name="Harada C."/>
            <person name="Hayashi A."/>
            <person name="Hijishita S."/>
            <person name="Honda M."/>
            <person name="Hosokawa S."/>
            <person name="Ichikawa Y."/>
            <person name="Idonuma A."/>
            <person name="Iijima M."/>
            <person name="Ikeda M."/>
            <person name="Ikeno M."/>
            <person name="Ito K."/>
            <person name="Ito S."/>
            <person name="Ito T."/>
            <person name="Ito Y."/>
            <person name="Ito Y."/>
            <person name="Iwabuchi A."/>
            <person name="Kamiya K."/>
            <person name="Karasawa W."/>
            <person name="Kurita K."/>
            <person name="Katagiri S."/>
            <person name="Kikuta A."/>
            <person name="Kobayashi H."/>
            <person name="Kobayashi N."/>
            <person name="Machita K."/>
            <person name="Maehara T."/>
            <person name="Masukawa M."/>
            <person name="Mizubayashi T."/>
            <person name="Mukai Y."/>
            <person name="Nagasaki H."/>
            <person name="Nagata Y."/>
            <person name="Naito S."/>
            <person name="Nakashima M."/>
            <person name="Nakama Y."/>
            <person name="Nakamichi Y."/>
            <person name="Nakamura M."/>
            <person name="Meguro A."/>
            <person name="Negishi M."/>
            <person name="Ohta I."/>
            <person name="Ohta T."/>
            <person name="Okamoto M."/>
            <person name="Ono N."/>
            <person name="Saji S."/>
            <person name="Sakaguchi M."/>
            <person name="Sakai K."/>
            <person name="Shibata M."/>
            <person name="Shimokawa T."/>
            <person name="Song J."/>
            <person name="Takazaki Y."/>
            <person name="Terasawa K."/>
            <person name="Tsugane M."/>
            <person name="Tsuji K."/>
            <person name="Ueda S."/>
            <person name="Waki K."/>
            <person name="Yamagata H."/>
            <person name="Yamamoto M."/>
            <person name="Yamamoto S."/>
            <person name="Yamane H."/>
            <person name="Yoshiki S."/>
            <person name="Yoshihara R."/>
            <person name="Yukawa K."/>
            <person name="Zhong H."/>
            <person name="Yano M."/>
            <person name="Yuan Q."/>
            <person name="Ouyang S."/>
            <person name="Liu J."/>
            <person name="Jones K.M."/>
            <person name="Gansberger K."/>
            <person name="Moffat K."/>
            <person name="Hill J."/>
            <person name="Bera J."/>
            <person name="Fadrosh D."/>
            <person name="Jin S."/>
            <person name="Johri S."/>
            <person name="Kim M."/>
            <person name="Overton L."/>
            <person name="Reardon M."/>
            <person name="Tsitrin T."/>
            <person name="Vuong H."/>
            <person name="Weaver B."/>
            <person name="Ciecko A."/>
            <person name="Tallon L."/>
            <person name="Jackson J."/>
            <person name="Pai G."/>
            <person name="Aken S.V."/>
            <person name="Utterback T."/>
            <person name="Reidmuller S."/>
            <person name="Feldblyum T."/>
            <person name="Hsiao J."/>
            <person name="Zismann V."/>
            <person name="Iobst S."/>
            <person name="de Vazeille A.R."/>
            <person name="Buell C.R."/>
            <person name="Ying K."/>
            <person name="Li Y."/>
            <person name="Lu T."/>
            <person name="Huang Y."/>
            <person name="Zhao Q."/>
            <person name="Feng Q."/>
            <person name="Zhang L."/>
            <person name="Zhu J."/>
            <person name="Weng Q."/>
            <person name="Mu J."/>
            <person name="Lu Y."/>
            <person name="Fan D."/>
            <person name="Liu Y."/>
            <person name="Guan J."/>
            <person name="Zhang Y."/>
            <person name="Yu S."/>
            <person name="Liu X."/>
            <person name="Zhang Y."/>
            <person name="Hong G."/>
            <person name="Han B."/>
            <person name="Choisne N."/>
            <person name="Demange N."/>
            <person name="Orjeda G."/>
            <person name="Samain S."/>
            <person name="Cattolico L."/>
            <person name="Pelletier E."/>
            <person name="Couloux A."/>
            <person name="Segurens B."/>
            <person name="Wincker P."/>
            <person name="D'Hont A."/>
            <person name="Scarpelli C."/>
            <person name="Weissenbach J."/>
            <person name="Salanoubat M."/>
            <person name="Quetier F."/>
            <person name="Yu Y."/>
            <person name="Kim H.R."/>
            <person name="Rambo T."/>
            <person name="Currie J."/>
            <person name="Collura K."/>
            <person name="Luo M."/>
            <person name="Yang T."/>
            <person name="Ammiraju J.S.S."/>
            <person name="Engler F."/>
            <person name="Soderlund C."/>
            <person name="Wing R.A."/>
            <person name="Palmer L.E."/>
            <person name="de la Bastide M."/>
            <person name="Spiegel L."/>
            <person name="Nascimento L."/>
            <person name="Zutavern T."/>
            <person name="O'Shaughnessy A."/>
            <person name="Dike S."/>
            <person name="Dedhia N."/>
            <person name="Preston R."/>
            <person name="Balija V."/>
            <person name="McCombie W.R."/>
            <person name="Chow T."/>
            <person name="Chen H."/>
            <person name="Chung M."/>
            <person name="Chen C."/>
            <person name="Shaw J."/>
            <person name="Wu H."/>
            <person name="Hsiao K."/>
            <person name="Chao Y."/>
            <person name="Chu M."/>
            <person name="Cheng C."/>
            <person name="Hour A."/>
            <person name="Lee P."/>
            <person name="Lin S."/>
            <person name="Lin Y."/>
            <person name="Liou J."/>
            <person name="Liu S."/>
            <person name="Hsing Y."/>
            <person name="Raghuvanshi S."/>
            <person name="Mohanty A."/>
            <person name="Bharti A.K."/>
            <person name="Gaur A."/>
            <person name="Gupta V."/>
            <person name="Kumar D."/>
            <person name="Ravi V."/>
            <person name="Vij S."/>
            <person name="Kapur A."/>
            <person name="Khurana P."/>
            <person name="Khurana P."/>
            <person name="Khurana J.P."/>
            <person name="Tyagi A.K."/>
            <person name="Gaikwad K."/>
            <person name="Singh A."/>
            <person name="Dalal V."/>
            <person name="Srivastava S."/>
            <person name="Dixit A."/>
            <person name="Pal A.K."/>
            <person name="Ghazi I.A."/>
            <person name="Yadav M."/>
            <person name="Pandit A."/>
            <person name="Bhargava A."/>
            <person name="Sureshbabu K."/>
            <person name="Batra K."/>
            <person name="Sharma T.R."/>
            <person name="Mohapatra T."/>
            <person name="Singh N.K."/>
            <person name="Messing J."/>
            <person name="Nelson A.B."/>
            <person name="Fuks G."/>
            <person name="Kavchok S."/>
            <person name="Keizer G."/>
            <person name="Linton E."/>
            <person name="Llaca V."/>
            <person name="Song R."/>
            <person name="Tanyolac B."/>
            <person name="Young S."/>
            <person name="Ho-Il K."/>
            <person name="Hahn J.H."/>
            <person name="Sangsakoo G."/>
            <person name="Vanavichit A."/>
            <person name="de Mattos Luiz.A.T."/>
            <person name="Zimmer P.D."/>
            <person name="Malone G."/>
            <person name="Dellagostin O."/>
            <person name="de Oliveira A.C."/>
            <person name="Bevan M."/>
            <person name="Bancroft I."/>
            <person name="Minx P."/>
            <person name="Cordum H."/>
            <person name="Wilson R."/>
            <person name="Cheng Z."/>
            <person name="Jin W."/>
            <person name="Jiang J."/>
            <person name="Leong S.A."/>
            <person name="Iwama H."/>
            <person name="Gojobori T."/>
            <person name="Itoh T."/>
            <person name="Niimura Y."/>
            <person name="Fujii Y."/>
            <person name="Habara T."/>
            <person name="Sakai H."/>
            <person name="Sato Y."/>
            <person name="Wilson G."/>
            <person name="Kumar K."/>
            <person name="McCouch S."/>
            <person name="Juretic N."/>
            <person name="Hoen D."/>
            <person name="Wright S."/>
            <person name="Bruskiewich R."/>
            <person name="Bureau T."/>
            <person name="Miyao A."/>
            <person name="Hirochika H."/>
            <person name="Nishikawa T."/>
            <person name="Kadowaki K."/>
            <person name="Sugiura M."/>
            <person name="Burr B."/>
            <person name="Sasaki T."/>
        </authorList>
    </citation>
    <scope>NUCLEOTIDE SEQUENCE [LARGE SCALE GENOMIC DNA]</scope>
    <source>
        <strain evidence="3">cv. Nipponbare</strain>
    </source>
</reference>